<evidence type="ECO:0000313" key="1">
    <source>
        <dbReference type="EMBL" id="UYV76451.1"/>
    </source>
</evidence>
<organism evidence="1 2">
    <name type="scientific">Cordylochernes scorpioides</name>
    <dbReference type="NCBI Taxonomy" id="51811"/>
    <lineage>
        <taxon>Eukaryota</taxon>
        <taxon>Metazoa</taxon>
        <taxon>Ecdysozoa</taxon>
        <taxon>Arthropoda</taxon>
        <taxon>Chelicerata</taxon>
        <taxon>Arachnida</taxon>
        <taxon>Pseudoscorpiones</taxon>
        <taxon>Cheliferoidea</taxon>
        <taxon>Chernetidae</taxon>
        <taxon>Cordylochernes</taxon>
    </lineage>
</organism>
<accession>A0ABY6L5L0</accession>
<sequence>MNEYFNFKQINPSRCLESQIYKQRLNYFGYIMREKGLEKILMLRKTEGRRKGRRPPMSWLEGVNETSTLRVRHINTGVWTTTNVPTTAHQHRVMDHNYVPTTAHQHRVMDHNYVPTTAHQHRGMDHNYVSTTAHQHRGMDHN</sequence>
<name>A0ABY6L5L0_9ARAC</name>
<dbReference type="Proteomes" id="UP001235939">
    <property type="component" value="Chromosome 14"/>
</dbReference>
<proteinExistence type="predicted"/>
<protein>
    <submittedName>
        <fullName evidence="1">Uncharacterized protein</fullName>
    </submittedName>
</protein>
<keyword evidence="2" id="KW-1185">Reference proteome</keyword>
<gene>
    <name evidence="1" type="ORF">LAZ67_14000430</name>
</gene>
<reference evidence="1 2" key="1">
    <citation type="submission" date="2022-01" db="EMBL/GenBank/DDBJ databases">
        <title>A chromosomal length assembly of Cordylochernes scorpioides.</title>
        <authorList>
            <person name="Zeh D."/>
            <person name="Zeh J."/>
        </authorList>
    </citation>
    <scope>NUCLEOTIDE SEQUENCE [LARGE SCALE GENOMIC DNA]</scope>
    <source>
        <strain evidence="1">IN4F17</strain>
        <tissue evidence="1">Whole Body</tissue>
    </source>
</reference>
<evidence type="ECO:0000313" key="2">
    <source>
        <dbReference type="Proteomes" id="UP001235939"/>
    </source>
</evidence>
<dbReference type="EMBL" id="CP092876">
    <property type="protein sequence ID" value="UYV76451.1"/>
    <property type="molecule type" value="Genomic_DNA"/>
</dbReference>